<name>A0A9J5ZRQ2_SOLCO</name>
<sequence length="59" mass="6535">MYRFDNEHVLERADMLKSENKVISRVGAVQSHSTIMLGQQACAHQANGVGQRHAPSTKT</sequence>
<reference evidence="1 2" key="1">
    <citation type="submission" date="2020-09" db="EMBL/GenBank/DDBJ databases">
        <title>De no assembly of potato wild relative species, Solanum commersonii.</title>
        <authorList>
            <person name="Cho K."/>
        </authorList>
    </citation>
    <scope>NUCLEOTIDE SEQUENCE [LARGE SCALE GENOMIC DNA]</scope>
    <source>
        <strain evidence="1">LZ3.2</strain>
        <tissue evidence="1">Leaf</tissue>
    </source>
</reference>
<proteinExistence type="predicted"/>
<dbReference type="AlphaFoldDB" id="A0A9J5ZRQ2"/>
<keyword evidence="2" id="KW-1185">Reference proteome</keyword>
<comment type="caution">
    <text evidence="1">The sequence shown here is derived from an EMBL/GenBank/DDBJ whole genome shotgun (WGS) entry which is preliminary data.</text>
</comment>
<dbReference type="Proteomes" id="UP000824120">
    <property type="component" value="Chromosome 3"/>
</dbReference>
<gene>
    <name evidence="1" type="ORF">H5410_014710</name>
</gene>
<dbReference type="EMBL" id="JACXVP010000003">
    <property type="protein sequence ID" value="KAG5614886.1"/>
    <property type="molecule type" value="Genomic_DNA"/>
</dbReference>
<protein>
    <submittedName>
        <fullName evidence="1">Uncharacterized protein</fullName>
    </submittedName>
</protein>
<evidence type="ECO:0000313" key="2">
    <source>
        <dbReference type="Proteomes" id="UP000824120"/>
    </source>
</evidence>
<accession>A0A9J5ZRQ2</accession>
<organism evidence="1 2">
    <name type="scientific">Solanum commersonii</name>
    <name type="common">Commerson's wild potato</name>
    <name type="synonym">Commerson's nightshade</name>
    <dbReference type="NCBI Taxonomy" id="4109"/>
    <lineage>
        <taxon>Eukaryota</taxon>
        <taxon>Viridiplantae</taxon>
        <taxon>Streptophyta</taxon>
        <taxon>Embryophyta</taxon>
        <taxon>Tracheophyta</taxon>
        <taxon>Spermatophyta</taxon>
        <taxon>Magnoliopsida</taxon>
        <taxon>eudicotyledons</taxon>
        <taxon>Gunneridae</taxon>
        <taxon>Pentapetalae</taxon>
        <taxon>asterids</taxon>
        <taxon>lamiids</taxon>
        <taxon>Solanales</taxon>
        <taxon>Solanaceae</taxon>
        <taxon>Solanoideae</taxon>
        <taxon>Solaneae</taxon>
        <taxon>Solanum</taxon>
    </lineage>
</organism>
<evidence type="ECO:0000313" key="1">
    <source>
        <dbReference type="EMBL" id="KAG5614886.1"/>
    </source>
</evidence>